<name>A0AA39CWQ0_9EURO</name>
<gene>
    <name evidence="1" type="ORF">H2204_007771</name>
</gene>
<dbReference type="Pfam" id="PF11776">
    <property type="entry name" value="RcnB"/>
    <property type="match status" value="1"/>
</dbReference>
<dbReference type="Gene3D" id="3.10.450.160">
    <property type="entry name" value="inner membrane protein cigr"/>
    <property type="match status" value="1"/>
</dbReference>
<proteinExistence type="predicted"/>
<comment type="caution">
    <text evidence="1">The sequence shown here is derived from an EMBL/GenBank/DDBJ whole genome shotgun (WGS) entry which is preliminary data.</text>
</comment>
<evidence type="ECO:0008006" key="2">
    <source>
        <dbReference type="Google" id="ProtNLM"/>
    </source>
</evidence>
<dbReference type="EMBL" id="JAPDRN010000054">
    <property type="protein sequence ID" value="KAJ9632684.1"/>
    <property type="molecule type" value="Genomic_DNA"/>
</dbReference>
<organism evidence="1">
    <name type="scientific">Knufia peltigerae</name>
    <dbReference type="NCBI Taxonomy" id="1002370"/>
    <lineage>
        <taxon>Eukaryota</taxon>
        <taxon>Fungi</taxon>
        <taxon>Dikarya</taxon>
        <taxon>Ascomycota</taxon>
        <taxon>Pezizomycotina</taxon>
        <taxon>Eurotiomycetes</taxon>
        <taxon>Chaetothyriomycetidae</taxon>
        <taxon>Chaetothyriales</taxon>
        <taxon>Trichomeriaceae</taxon>
        <taxon>Knufia</taxon>
    </lineage>
</organism>
<protein>
    <recommendedName>
        <fullName evidence="2">RcnB family protein</fullName>
    </recommendedName>
</protein>
<accession>A0AA39CWQ0</accession>
<dbReference type="AlphaFoldDB" id="A0AA39CWQ0"/>
<evidence type="ECO:0000313" key="1">
    <source>
        <dbReference type="EMBL" id="KAJ9632684.1"/>
    </source>
</evidence>
<dbReference type="InterPro" id="IPR024572">
    <property type="entry name" value="RcnB"/>
</dbReference>
<sequence length="169" mass="20409">MGSPPTQQRSPMHIHRLMAGAVASVLALGAIAPAFADNDHRGRDHDRREWREDRREWRHDRRDWERDRREARRDYRHDRRYDHGYYRPAPPPPRVVYSPGYRPGHGYGWQRGHRYRDYYRGPIYVVNDYPRYQLRRPPYGHHWIRDDRGNMLLVAVATGIIADYIINNR</sequence>
<reference evidence="1" key="1">
    <citation type="submission" date="2022-10" db="EMBL/GenBank/DDBJ databases">
        <title>Culturing micro-colonial fungi from biological soil crusts in the Mojave desert and describing Neophaeococcomyces mojavensis, and introducing the new genera and species Taxawa tesnikishii.</title>
        <authorList>
            <person name="Kurbessoian T."/>
            <person name="Stajich J.E."/>
        </authorList>
    </citation>
    <scope>NUCLEOTIDE SEQUENCE</scope>
    <source>
        <strain evidence="1">TK_35</strain>
    </source>
</reference>